<dbReference type="Proteomes" id="UP000509568">
    <property type="component" value="Chromosome"/>
</dbReference>
<gene>
    <name evidence="1" type="ORF">HWQ56_08125</name>
</gene>
<dbReference type="EMBL" id="CP056030">
    <property type="protein sequence ID" value="QKZ03751.1"/>
    <property type="molecule type" value="Genomic_DNA"/>
</dbReference>
<protein>
    <submittedName>
        <fullName evidence="1">Uncharacterized protein</fullName>
    </submittedName>
</protein>
<accession>A0A7D5HVL2</accession>
<keyword evidence="2" id="KW-1185">Reference proteome</keyword>
<evidence type="ECO:0000313" key="2">
    <source>
        <dbReference type="Proteomes" id="UP000509568"/>
    </source>
</evidence>
<dbReference type="KEGG" id="pez:HWQ56_08125"/>
<name>A0A7D5HVL2_9PSED</name>
<dbReference type="RefSeq" id="WP_176570168.1">
    <property type="nucleotide sequence ID" value="NZ_CP056030.1"/>
</dbReference>
<evidence type="ECO:0000313" key="1">
    <source>
        <dbReference type="EMBL" id="QKZ03751.1"/>
    </source>
</evidence>
<dbReference type="AlphaFoldDB" id="A0A7D5HVL2"/>
<sequence>MNTLNASFVAALYCVAQKHHGPVNVVTAPGRSATGRLRIERGDHSPTLFSFSSVGGEDTSLGFEVLSIDGADTYVGTALGIDSAGYLGLHSADQGMDRWYLQAMDEGEAQAPARFTLQDEYGQAVFIEALGDTNDRFFNVMDGNVPAIFELRAVV</sequence>
<proteinExistence type="predicted"/>
<organism evidence="1 2">
    <name type="scientific">Pseudomonas eucalypticola</name>
    <dbReference type="NCBI Taxonomy" id="2599595"/>
    <lineage>
        <taxon>Bacteria</taxon>
        <taxon>Pseudomonadati</taxon>
        <taxon>Pseudomonadota</taxon>
        <taxon>Gammaproteobacteria</taxon>
        <taxon>Pseudomonadales</taxon>
        <taxon>Pseudomonadaceae</taxon>
        <taxon>Pseudomonas</taxon>
    </lineage>
</organism>
<reference evidence="1 2" key="1">
    <citation type="submission" date="2020-06" db="EMBL/GenBank/DDBJ databases">
        <title>Pseudomonas eucalypticola sp. nov., an endophyte of Eucalyptus dunnii leaves with biocontrol ability of eucalyptus leaf blight.</title>
        <authorList>
            <person name="Liu Y."/>
            <person name="Song Z."/>
            <person name="Zeng H."/>
            <person name="Lu M."/>
            <person name="Wang X."/>
            <person name="Lian X."/>
            <person name="Zhang Q."/>
        </authorList>
    </citation>
    <scope>NUCLEOTIDE SEQUENCE [LARGE SCALE GENOMIC DNA]</scope>
    <source>
        <strain evidence="1 2">NP-1</strain>
    </source>
</reference>